<proteinExistence type="predicted"/>
<reference evidence="1" key="2">
    <citation type="submission" date="2025-09" db="UniProtKB">
        <authorList>
            <consortium name="EnsemblPlants"/>
        </authorList>
    </citation>
    <scope>IDENTIFICATION</scope>
</reference>
<dbReference type="Proteomes" id="UP001732700">
    <property type="component" value="Chromosome 5C"/>
</dbReference>
<accession>A0ACD5Y328</accession>
<name>A0ACD5Y328_AVESA</name>
<protein>
    <submittedName>
        <fullName evidence="1">Uncharacterized protein</fullName>
    </submittedName>
</protein>
<reference evidence="1" key="1">
    <citation type="submission" date="2021-05" db="EMBL/GenBank/DDBJ databases">
        <authorList>
            <person name="Scholz U."/>
            <person name="Mascher M."/>
            <person name="Fiebig A."/>
        </authorList>
    </citation>
    <scope>NUCLEOTIDE SEQUENCE [LARGE SCALE GENOMIC DNA]</scope>
</reference>
<sequence length="545" mass="58881">MGGASASAAAAVHVPVPARKLNPESLVLNQETEKLKPSCGSLAQLLAPMGGLGEAEEATAGKVAMGGASLLRLVAAALLAAGLVAESAVPPPLPVLPIPNAAQLAWQRREVIMFFHFGMNTFTDSEWGTGTEPPSLFSPAALNATQWMDAAEAAGASLAILVAKHHDGFCLWPSAYTAHSVRASPWHGGAGDLVREFTDAARARGIDPGLYLSPWDRHDARYGREVDYNEYYLAQLRELLAGYGTVSEIWFDGAKGKNATSMTYHFQEWFQTVRQLQSAINIFSDAGPDVRWVGDEQGSAGTTCWSTVNRSSITIGSDGIEKYINEGDPRGTDWVPPECDVSIRPGWFWHRNETAKPLSQLLRIYYNSVGRNCVLLLNAPPNSTGLVEDADIARLREFRAAVTRIFGTDLAKGGAARASSERGAGFGARNVLDGCDDTYWAPTAEDGLKNGYWIELRRPAANAARPFNVVRIQEHVALGQRVERHEVYVDGVAVASGTTVGHKRLHRLARPVAGRTMKVWFAARRGVPLVSAVGLHLDPYATDVM</sequence>
<evidence type="ECO:0000313" key="2">
    <source>
        <dbReference type="Proteomes" id="UP001732700"/>
    </source>
</evidence>
<organism evidence="1 2">
    <name type="scientific">Avena sativa</name>
    <name type="common">Oat</name>
    <dbReference type="NCBI Taxonomy" id="4498"/>
    <lineage>
        <taxon>Eukaryota</taxon>
        <taxon>Viridiplantae</taxon>
        <taxon>Streptophyta</taxon>
        <taxon>Embryophyta</taxon>
        <taxon>Tracheophyta</taxon>
        <taxon>Spermatophyta</taxon>
        <taxon>Magnoliopsida</taxon>
        <taxon>Liliopsida</taxon>
        <taxon>Poales</taxon>
        <taxon>Poaceae</taxon>
        <taxon>BOP clade</taxon>
        <taxon>Pooideae</taxon>
        <taxon>Poodae</taxon>
        <taxon>Poeae</taxon>
        <taxon>Poeae Chloroplast Group 1 (Aveneae type)</taxon>
        <taxon>Aveninae</taxon>
        <taxon>Avena</taxon>
    </lineage>
</organism>
<dbReference type="EnsemblPlants" id="AVESA.00010b.r2.5CG0878900.1">
    <property type="protein sequence ID" value="AVESA.00010b.r2.5CG0878900.1.CDS"/>
    <property type="gene ID" value="AVESA.00010b.r2.5CG0878900"/>
</dbReference>
<keyword evidence="2" id="KW-1185">Reference proteome</keyword>
<evidence type="ECO:0000313" key="1">
    <source>
        <dbReference type="EnsemblPlants" id="AVESA.00010b.r2.5CG0878900.1.CDS"/>
    </source>
</evidence>